<sequence length="60" mass="6657">MEEERSVEVRVGDRRGGTNWVALPGLVWQIQWAPAKRPPNTLTYHGHGLPLVTTVLASAH</sequence>
<organism evidence="1 2">
    <name type="scientific">Aureobasidium vineae</name>
    <dbReference type="NCBI Taxonomy" id="2773715"/>
    <lineage>
        <taxon>Eukaryota</taxon>
        <taxon>Fungi</taxon>
        <taxon>Dikarya</taxon>
        <taxon>Ascomycota</taxon>
        <taxon>Pezizomycotina</taxon>
        <taxon>Dothideomycetes</taxon>
        <taxon>Dothideomycetidae</taxon>
        <taxon>Dothideales</taxon>
        <taxon>Saccotheciaceae</taxon>
        <taxon>Aureobasidium</taxon>
    </lineage>
</organism>
<dbReference type="Proteomes" id="UP000716446">
    <property type="component" value="Unassembled WGS sequence"/>
</dbReference>
<name>A0A9N8J8C0_9PEZI</name>
<accession>A0A9N8J8C0</accession>
<evidence type="ECO:0000313" key="2">
    <source>
        <dbReference type="Proteomes" id="UP000716446"/>
    </source>
</evidence>
<dbReference type="EMBL" id="CAIJEN010000001">
    <property type="protein sequence ID" value="CAD0082327.1"/>
    <property type="molecule type" value="Genomic_DNA"/>
</dbReference>
<gene>
    <name evidence="1" type="ORF">AWRI4619_LOCUS894</name>
</gene>
<reference evidence="1" key="1">
    <citation type="submission" date="2020-06" db="EMBL/GenBank/DDBJ databases">
        <authorList>
            <person name="Onetto C."/>
        </authorList>
    </citation>
    <scope>NUCLEOTIDE SEQUENCE</scope>
</reference>
<comment type="caution">
    <text evidence="1">The sequence shown here is derived from an EMBL/GenBank/DDBJ whole genome shotgun (WGS) entry which is preliminary data.</text>
</comment>
<proteinExistence type="predicted"/>
<evidence type="ECO:0000313" key="1">
    <source>
        <dbReference type="EMBL" id="CAD0082327.1"/>
    </source>
</evidence>
<protein>
    <submittedName>
        <fullName evidence="1">Uncharacterized protein</fullName>
    </submittedName>
</protein>
<dbReference type="AlphaFoldDB" id="A0A9N8J8C0"/>
<keyword evidence="2" id="KW-1185">Reference proteome</keyword>